<dbReference type="PANTHER" id="PTHR24379:SF121">
    <property type="entry name" value="C2H2-TYPE DOMAIN-CONTAINING PROTEIN"/>
    <property type="match status" value="1"/>
</dbReference>
<name>A0A3R7M740_PENVA</name>
<feature type="domain" description="C2H2-type" evidence="6">
    <location>
        <begin position="215"/>
        <end position="242"/>
    </location>
</feature>
<dbReference type="STRING" id="6689.A0A3R7M740"/>
<dbReference type="OrthoDB" id="6105938at2759"/>
<feature type="domain" description="C2H2-type" evidence="6">
    <location>
        <begin position="187"/>
        <end position="214"/>
    </location>
</feature>
<comment type="caution">
    <text evidence="7">The sequence shown here is derived from an EMBL/GenBank/DDBJ whole genome shotgun (WGS) entry which is preliminary data.</text>
</comment>
<keyword evidence="1" id="KW-0479">Metal-binding</keyword>
<dbReference type="Pfam" id="PF12874">
    <property type="entry name" value="zf-met"/>
    <property type="match status" value="1"/>
</dbReference>
<dbReference type="GO" id="GO:0008270">
    <property type="term" value="F:zinc ion binding"/>
    <property type="evidence" value="ECO:0007669"/>
    <property type="project" value="UniProtKB-KW"/>
</dbReference>
<dbReference type="SUPFAM" id="SSF57667">
    <property type="entry name" value="beta-beta-alpha zinc fingers"/>
    <property type="match status" value="1"/>
</dbReference>
<dbReference type="PANTHER" id="PTHR24379">
    <property type="entry name" value="KRAB AND ZINC FINGER DOMAIN-CONTAINING"/>
    <property type="match status" value="1"/>
</dbReference>
<keyword evidence="3 5" id="KW-0863">Zinc-finger</keyword>
<dbReference type="Gene3D" id="3.30.160.60">
    <property type="entry name" value="Classic Zinc Finger"/>
    <property type="match status" value="2"/>
</dbReference>
<evidence type="ECO:0000256" key="5">
    <source>
        <dbReference type="PROSITE-ProRule" id="PRU00042"/>
    </source>
</evidence>
<dbReference type="InterPro" id="IPR013087">
    <property type="entry name" value="Znf_C2H2_type"/>
</dbReference>
<dbReference type="PROSITE" id="PS00028">
    <property type="entry name" value="ZINC_FINGER_C2H2_1"/>
    <property type="match status" value="3"/>
</dbReference>
<dbReference type="SMART" id="SM00355">
    <property type="entry name" value="ZnF_C2H2"/>
    <property type="match status" value="5"/>
</dbReference>
<dbReference type="AlphaFoldDB" id="A0A3R7M740"/>
<evidence type="ECO:0000313" key="7">
    <source>
        <dbReference type="EMBL" id="ROT68929.1"/>
    </source>
</evidence>
<evidence type="ECO:0000256" key="2">
    <source>
        <dbReference type="ARBA" id="ARBA00022737"/>
    </source>
</evidence>
<evidence type="ECO:0000256" key="1">
    <source>
        <dbReference type="ARBA" id="ARBA00022723"/>
    </source>
</evidence>
<dbReference type="EMBL" id="QCYY01002621">
    <property type="protein sequence ID" value="ROT68929.1"/>
    <property type="molecule type" value="Genomic_DNA"/>
</dbReference>
<organism evidence="7 8">
    <name type="scientific">Penaeus vannamei</name>
    <name type="common">Whiteleg shrimp</name>
    <name type="synonym">Litopenaeus vannamei</name>
    <dbReference type="NCBI Taxonomy" id="6689"/>
    <lineage>
        <taxon>Eukaryota</taxon>
        <taxon>Metazoa</taxon>
        <taxon>Ecdysozoa</taxon>
        <taxon>Arthropoda</taxon>
        <taxon>Crustacea</taxon>
        <taxon>Multicrustacea</taxon>
        <taxon>Malacostraca</taxon>
        <taxon>Eumalacostraca</taxon>
        <taxon>Eucarida</taxon>
        <taxon>Decapoda</taxon>
        <taxon>Dendrobranchiata</taxon>
        <taxon>Penaeoidea</taxon>
        <taxon>Penaeidae</taxon>
        <taxon>Penaeus</taxon>
    </lineage>
</organism>
<dbReference type="InterPro" id="IPR036236">
    <property type="entry name" value="Znf_C2H2_sf"/>
</dbReference>
<sequence length="344" mass="38590">MATYAANFADASQQYSAYPEAAVAPLPDWFDFLSPDVTDLQGSESVPLPSPTLPMLPLDVMNVLGSTSPPRKRRCLSTTPELGQHSYPSTPPAAVQGHPPQFSYEYQPHVYPSSPVQFFPNPVVPAAPPEVPHDKGLYVYQASAHAPSTAPTPMVINSEALGPVAVSYNLPPAYRGRRPSRSRGKNAECQVCNKKFDSRYKLKAHMNSHLNKRPFVCDICGQAFLRSHNLASHRRTHESQYAYSCQHCNRGFRRPAERLLHLLLKVCQRQVNLIRRTTYGWNCHVCNVTFTDLPVVQEHVQQHKLNEGPRRACPVCHVLFTGQRDHKILAHVKAYHPDYLRSLG</sequence>
<keyword evidence="2" id="KW-0677">Repeat</keyword>
<gene>
    <name evidence="7" type="ORF">C7M84_012924</name>
</gene>
<dbReference type="Pfam" id="PF00096">
    <property type="entry name" value="zf-C2H2"/>
    <property type="match status" value="2"/>
</dbReference>
<accession>A0A3R7M740</accession>
<proteinExistence type="predicted"/>
<dbReference type="Proteomes" id="UP000283509">
    <property type="component" value="Unassembled WGS sequence"/>
</dbReference>
<evidence type="ECO:0000256" key="4">
    <source>
        <dbReference type="ARBA" id="ARBA00022833"/>
    </source>
</evidence>
<reference evidence="7 8" key="1">
    <citation type="submission" date="2018-04" db="EMBL/GenBank/DDBJ databases">
        <authorList>
            <person name="Zhang X."/>
            <person name="Yuan J."/>
            <person name="Li F."/>
            <person name="Xiang J."/>
        </authorList>
    </citation>
    <scope>NUCLEOTIDE SEQUENCE [LARGE SCALE GENOMIC DNA]</scope>
    <source>
        <tissue evidence="7">Muscle</tissue>
    </source>
</reference>
<reference evidence="7 8" key="2">
    <citation type="submission" date="2019-01" db="EMBL/GenBank/DDBJ databases">
        <title>The decoding of complex shrimp genome reveals the adaptation for benthos swimmer, frequently molting mechanism and breeding impact on genome.</title>
        <authorList>
            <person name="Sun Y."/>
            <person name="Gao Y."/>
            <person name="Yu Y."/>
        </authorList>
    </citation>
    <scope>NUCLEOTIDE SEQUENCE [LARGE SCALE GENOMIC DNA]</scope>
    <source>
        <tissue evidence="7">Muscle</tissue>
    </source>
</reference>
<keyword evidence="4" id="KW-0862">Zinc</keyword>
<evidence type="ECO:0000313" key="8">
    <source>
        <dbReference type="Proteomes" id="UP000283509"/>
    </source>
</evidence>
<dbReference type="FunFam" id="3.30.160.60:FF:000086">
    <property type="entry name" value="transcription factor E4F1 isoform X1"/>
    <property type="match status" value="1"/>
</dbReference>
<protein>
    <submittedName>
        <fullName evidence="7">Putative RE1-silencing transcription factor</fullName>
    </submittedName>
</protein>
<keyword evidence="8" id="KW-1185">Reference proteome</keyword>
<evidence type="ECO:0000259" key="6">
    <source>
        <dbReference type="PROSITE" id="PS50157"/>
    </source>
</evidence>
<dbReference type="PROSITE" id="PS50157">
    <property type="entry name" value="ZINC_FINGER_C2H2_2"/>
    <property type="match status" value="2"/>
</dbReference>
<evidence type="ECO:0000256" key="3">
    <source>
        <dbReference type="ARBA" id="ARBA00022771"/>
    </source>
</evidence>